<dbReference type="Proteomes" id="UP000276133">
    <property type="component" value="Unassembled WGS sequence"/>
</dbReference>
<dbReference type="AlphaFoldDB" id="A0A3M7SWU3"/>
<sequence length="64" mass="7394">MILKGLYFFIPTFILSNFGLGLKLEKLKQRVFDVHLNLNAKLQQHLKISNTLLLSIFLYASKSL</sequence>
<evidence type="ECO:0000313" key="1">
    <source>
        <dbReference type="EMBL" id="RNA40050.1"/>
    </source>
</evidence>
<comment type="caution">
    <text evidence="1">The sequence shown here is derived from an EMBL/GenBank/DDBJ whole genome shotgun (WGS) entry which is preliminary data.</text>
</comment>
<evidence type="ECO:0000313" key="2">
    <source>
        <dbReference type="Proteomes" id="UP000276133"/>
    </source>
</evidence>
<dbReference type="EMBL" id="REGN01000684">
    <property type="protein sequence ID" value="RNA40050.1"/>
    <property type="molecule type" value="Genomic_DNA"/>
</dbReference>
<name>A0A3M7SWU3_BRAPC</name>
<organism evidence="1 2">
    <name type="scientific">Brachionus plicatilis</name>
    <name type="common">Marine rotifer</name>
    <name type="synonym">Brachionus muelleri</name>
    <dbReference type="NCBI Taxonomy" id="10195"/>
    <lineage>
        <taxon>Eukaryota</taxon>
        <taxon>Metazoa</taxon>
        <taxon>Spiralia</taxon>
        <taxon>Gnathifera</taxon>
        <taxon>Rotifera</taxon>
        <taxon>Eurotatoria</taxon>
        <taxon>Monogononta</taxon>
        <taxon>Pseudotrocha</taxon>
        <taxon>Ploima</taxon>
        <taxon>Brachionidae</taxon>
        <taxon>Brachionus</taxon>
    </lineage>
</organism>
<protein>
    <submittedName>
        <fullName evidence="1">Uncharacterized protein</fullName>
    </submittedName>
</protein>
<accession>A0A3M7SWU3</accession>
<keyword evidence="2" id="KW-1185">Reference proteome</keyword>
<gene>
    <name evidence="1" type="ORF">BpHYR1_029021</name>
</gene>
<proteinExistence type="predicted"/>
<reference evidence="1 2" key="1">
    <citation type="journal article" date="2018" name="Sci. Rep.">
        <title>Genomic signatures of local adaptation to the degree of environmental predictability in rotifers.</title>
        <authorList>
            <person name="Franch-Gras L."/>
            <person name="Hahn C."/>
            <person name="Garcia-Roger E.M."/>
            <person name="Carmona M.J."/>
            <person name="Serra M."/>
            <person name="Gomez A."/>
        </authorList>
    </citation>
    <scope>NUCLEOTIDE SEQUENCE [LARGE SCALE GENOMIC DNA]</scope>
    <source>
        <strain evidence="1">HYR1</strain>
    </source>
</reference>